<accession>A0A9P9F7P5</accession>
<organism evidence="2 3">
    <name type="scientific">Dactylonectria estremocensis</name>
    <dbReference type="NCBI Taxonomy" id="1079267"/>
    <lineage>
        <taxon>Eukaryota</taxon>
        <taxon>Fungi</taxon>
        <taxon>Dikarya</taxon>
        <taxon>Ascomycota</taxon>
        <taxon>Pezizomycotina</taxon>
        <taxon>Sordariomycetes</taxon>
        <taxon>Hypocreomycetidae</taxon>
        <taxon>Hypocreales</taxon>
        <taxon>Nectriaceae</taxon>
        <taxon>Dactylonectria</taxon>
    </lineage>
</organism>
<evidence type="ECO:0000259" key="1">
    <source>
        <dbReference type="Pfam" id="PF00561"/>
    </source>
</evidence>
<dbReference type="InterPro" id="IPR000073">
    <property type="entry name" value="AB_hydrolase_1"/>
</dbReference>
<sequence>MTAEIIKSFPSAEETLGHASYPGAIWGLEPHQEGKTAVAKGRGGPINIAWEIHGAGPIKIAFIMGLAGVMTSWQRQTKYFGHDRADEYSMLIIDNRGMGGSDKPLGRYSTSEMAKDIIEVLDDVGWTADREVNLVGISMGGMIAQELAIMAPHRLQSLSILCSSAGLSYHKTMPQTILQGLANLVPKSQEQSITDTALKLFTPEWLAAPDGEDVPVSGETARCHPPPPEAGPLYGAFGSNFQRYQAQELAKRRDLAAFSTAGMACQMLAVGWHDKTDDQLRAMADAVGRERLLVMHGTRDNLISPPNGQRLLDVIQPGIGLMVDGMGHSPPMERFKWLNELLEERLGAWSKL</sequence>
<feature type="domain" description="AB hydrolase-1" evidence="1">
    <location>
        <begin position="62"/>
        <end position="184"/>
    </location>
</feature>
<dbReference type="Pfam" id="PF00561">
    <property type="entry name" value="Abhydrolase_1"/>
    <property type="match status" value="1"/>
</dbReference>
<dbReference type="OrthoDB" id="19657at2759"/>
<dbReference type="AlphaFoldDB" id="A0A9P9F7P5"/>
<dbReference type="PANTHER" id="PTHR43433">
    <property type="entry name" value="HYDROLASE, ALPHA/BETA FOLD FAMILY PROTEIN"/>
    <property type="match status" value="1"/>
</dbReference>
<gene>
    <name evidence="2" type="ORF">B0J13DRAFT_546278</name>
</gene>
<evidence type="ECO:0000313" key="2">
    <source>
        <dbReference type="EMBL" id="KAH7155744.1"/>
    </source>
</evidence>
<keyword evidence="2" id="KW-0378">Hydrolase</keyword>
<dbReference type="GO" id="GO:0016787">
    <property type="term" value="F:hydrolase activity"/>
    <property type="evidence" value="ECO:0007669"/>
    <property type="project" value="UniProtKB-KW"/>
</dbReference>
<dbReference type="EMBL" id="JAGMUU010000004">
    <property type="protein sequence ID" value="KAH7155744.1"/>
    <property type="molecule type" value="Genomic_DNA"/>
</dbReference>
<evidence type="ECO:0000313" key="3">
    <source>
        <dbReference type="Proteomes" id="UP000717696"/>
    </source>
</evidence>
<dbReference type="Gene3D" id="3.40.50.1820">
    <property type="entry name" value="alpha/beta hydrolase"/>
    <property type="match status" value="1"/>
</dbReference>
<dbReference type="Proteomes" id="UP000717696">
    <property type="component" value="Unassembled WGS sequence"/>
</dbReference>
<dbReference type="PANTHER" id="PTHR43433:SF5">
    <property type="entry name" value="AB HYDROLASE-1 DOMAIN-CONTAINING PROTEIN"/>
    <property type="match status" value="1"/>
</dbReference>
<comment type="caution">
    <text evidence="2">The sequence shown here is derived from an EMBL/GenBank/DDBJ whole genome shotgun (WGS) entry which is preliminary data.</text>
</comment>
<dbReference type="SUPFAM" id="SSF53474">
    <property type="entry name" value="alpha/beta-Hydrolases"/>
    <property type="match status" value="1"/>
</dbReference>
<name>A0A9P9F7P5_9HYPO</name>
<dbReference type="PRINTS" id="PR00111">
    <property type="entry name" value="ABHYDROLASE"/>
</dbReference>
<keyword evidence="3" id="KW-1185">Reference proteome</keyword>
<protein>
    <submittedName>
        <fullName evidence="2">Alpha/Beta hydrolase protein</fullName>
    </submittedName>
</protein>
<dbReference type="InterPro" id="IPR050471">
    <property type="entry name" value="AB_hydrolase"/>
</dbReference>
<proteinExistence type="predicted"/>
<reference evidence="2" key="1">
    <citation type="journal article" date="2021" name="Nat. Commun.">
        <title>Genetic determinants of endophytism in the Arabidopsis root mycobiome.</title>
        <authorList>
            <person name="Mesny F."/>
            <person name="Miyauchi S."/>
            <person name="Thiergart T."/>
            <person name="Pickel B."/>
            <person name="Atanasova L."/>
            <person name="Karlsson M."/>
            <person name="Huettel B."/>
            <person name="Barry K.W."/>
            <person name="Haridas S."/>
            <person name="Chen C."/>
            <person name="Bauer D."/>
            <person name="Andreopoulos W."/>
            <person name="Pangilinan J."/>
            <person name="LaButti K."/>
            <person name="Riley R."/>
            <person name="Lipzen A."/>
            <person name="Clum A."/>
            <person name="Drula E."/>
            <person name="Henrissat B."/>
            <person name="Kohler A."/>
            <person name="Grigoriev I.V."/>
            <person name="Martin F.M."/>
            <person name="Hacquard S."/>
        </authorList>
    </citation>
    <scope>NUCLEOTIDE SEQUENCE</scope>
    <source>
        <strain evidence="2">MPI-CAGE-AT-0021</strain>
    </source>
</reference>
<dbReference type="InterPro" id="IPR029058">
    <property type="entry name" value="AB_hydrolase_fold"/>
</dbReference>